<sequence length="126" mass="13792">MMTYGTAKLHLGEIDQAYDMCQKAVQVESEKIVTCGHFASRFAVGRSADRDVKSKTVMKAKTTGDGLQDKLKQGLQHSFQQKSDITNDDSPIEKTVERHGRNGSGQGRNGLADQAGRDGRIHVVLC</sequence>
<proteinExistence type="predicted"/>
<keyword evidence="3" id="KW-1185">Reference proteome</keyword>
<feature type="region of interest" description="Disordered" evidence="1">
    <location>
        <begin position="75"/>
        <end position="114"/>
    </location>
</feature>
<evidence type="ECO:0000313" key="3">
    <source>
        <dbReference type="Proteomes" id="UP001163046"/>
    </source>
</evidence>
<dbReference type="AlphaFoldDB" id="A0A9X0D1M4"/>
<accession>A0A9X0D1M4</accession>
<evidence type="ECO:0000256" key="1">
    <source>
        <dbReference type="SAM" id="MobiDB-lite"/>
    </source>
</evidence>
<organism evidence="2 3">
    <name type="scientific">Desmophyllum pertusum</name>
    <dbReference type="NCBI Taxonomy" id="174260"/>
    <lineage>
        <taxon>Eukaryota</taxon>
        <taxon>Metazoa</taxon>
        <taxon>Cnidaria</taxon>
        <taxon>Anthozoa</taxon>
        <taxon>Hexacorallia</taxon>
        <taxon>Scleractinia</taxon>
        <taxon>Caryophylliina</taxon>
        <taxon>Caryophylliidae</taxon>
        <taxon>Desmophyllum</taxon>
    </lineage>
</organism>
<dbReference type="EMBL" id="MU825900">
    <property type="protein sequence ID" value="KAJ7383351.1"/>
    <property type="molecule type" value="Genomic_DNA"/>
</dbReference>
<reference evidence="2" key="1">
    <citation type="submission" date="2023-01" db="EMBL/GenBank/DDBJ databases">
        <title>Genome assembly of the deep-sea coral Lophelia pertusa.</title>
        <authorList>
            <person name="Herrera S."/>
            <person name="Cordes E."/>
        </authorList>
    </citation>
    <scope>NUCLEOTIDE SEQUENCE</scope>
    <source>
        <strain evidence="2">USNM1676648</strain>
        <tissue evidence="2">Polyp</tissue>
    </source>
</reference>
<dbReference type="Proteomes" id="UP001163046">
    <property type="component" value="Unassembled WGS sequence"/>
</dbReference>
<comment type="caution">
    <text evidence="2">The sequence shown here is derived from an EMBL/GenBank/DDBJ whole genome shotgun (WGS) entry which is preliminary data.</text>
</comment>
<gene>
    <name evidence="2" type="ORF">OS493_028429</name>
</gene>
<protein>
    <submittedName>
        <fullName evidence="2">Uncharacterized protein</fullName>
    </submittedName>
</protein>
<evidence type="ECO:0000313" key="2">
    <source>
        <dbReference type="EMBL" id="KAJ7383351.1"/>
    </source>
</evidence>
<name>A0A9X0D1M4_9CNID</name>
<feature type="compositionally biased region" description="Basic and acidic residues" evidence="1">
    <location>
        <begin position="91"/>
        <end position="100"/>
    </location>
</feature>
<feature type="compositionally biased region" description="Polar residues" evidence="1">
    <location>
        <begin position="75"/>
        <end position="84"/>
    </location>
</feature>